<dbReference type="PROSITE" id="PS51257">
    <property type="entry name" value="PROKAR_LIPOPROTEIN"/>
    <property type="match status" value="1"/>
</dbReference>
<evidence type="ECO:0000313" key="2">
    <source>
        <dbReference type="Proteomes" id="UP000431269"/>
    </source>
</evidence>
<accession>A0A6I6MQR8</accession>
<dbReference type="Proteomes" id="UP000431269">
    <property type="component" value="Chromosome"/>
</dbReference>
<sequence>MGEAMRPLTRRALLLVPCVLAMVGCQPEPLEVWVTNDAGGVVITSSGDLPWRQAGASIATVAIWPKDSGYEDRLWEIRSNRCPTNIHEVHYGVSPPDFHQEPAAQPLVEGADYVVWVDRCDGRQGGGTYFRMIEGRASMILRSVARVE</sequence>
<protein>
    <recommendedName>
        <fullName evidence="3">Lipoprotein</fullName>
    </recommendedName>
</protein>
<dbReference type="RefSeq" id="WP_158767284.1">
    <property type="nucleotide sequence ID" value="NZ_CP047045.1"/>
</dbReference>
<organism evidence="1 2">
    <name type="scientific">Terricaulis silvestris</name>
    <dbReference type="NCBI Taxonomy" id="2686094"/>
    <lineage>
        <taxon>Bacteria</taxon>
        <taxon>Pseudomonadati</taxon>
        <taxon>Pseudomonadota</taxon>
        <taxon>Alphaproteobacteria</taxon>
        <taxon>Caulobacterales</taxon>
        <taxon>Caulobacteraceae</taxon>
        <taxon>Terricaulis</taxon>
    </lineage>
</organism>
<reference evidence="2" key="1">
    <citation type="submission" date="2019-12" db="EMBL/GenBank/DDBJ databases">
        <title>Complete genome of Terracaulis silvestris 0127_4.</title>
        <authorList>
            <person name="Vieira S."/>
            <person name="Riedel T."/>
            <person name="Sproer C."/>
            <person name="Pascual J."/>
            <person name="Boedeker C."/>
            <person name="Overmann J."/>
        </authorList>
    </citation>
    <scope>NUCLEOTIDE SEQUENCE [LARGE SCALE GENOMIC DNA]</scope>
    <source>
        <strain evidence="2">0127_4</strain>
    </source>
</reference>
<dbReference type="KEGG" id="tsv:DSM104635_03361"/>
<dbReference type="AlphaFoldDB" id="A0A6I6MQR8"/>
<dbReference type="EMBL" id="CP047045">
    <property type="protein sequence ID" value="QGZ96501.1"/>
    <property type="molecule type" value="Genomic_DNA"/>
</dbReference>
<gene>
    <name evidence="1" type="ORF">DSM104635_03361</name>
</gene>
<evidence type="ECO:0008006" key="3">
    <source>
        <dbReference type="Google" id="ProtNLM"/>
    </source>
</evidence>
<name>A0A6I6MQR8_9CAUL</name>
<evidence type="ECO:0000313" key="1">
    <source>
        <dbReference type="EMBL" id="QGZ96501.1"/>
    </source>
</evidence>
<proteinExistence type="predicted"/>
<keyword evidence="2" id="KW-1185">Reference proteome</keyword>